<reference evidence="2 3" key="1">
    <citation type="submission" date="2013-02" db="EMBL/GenBank/DDBJ databases">
        <title>The Genome Sequence of Enterococcus caccae BAA-1240.</title>
        <authorList>
            <consortium name="The Broad Institute Genome Sequencing Platform"/>
            <consortium name="The Broad Institute Genome Sequencing Center for Infectious Disease"/>
            <person name="Earl A.M."/>
            <person name="Gilmore M.S."/>
            <person name="Lebreton F."/>
            <person name="Walker B."/>
            <person name="Young S.K."/>
            <person name="Zeng Q."/>
            <person name="Gargeya S."/>
            <person name="Fitzgerald M."/>
            <person name="Haas B."/>
            <person name="Abouelleil A."/>
            <person name="Alvarado L."/>
            <person name="Arachchi H.M."/>
            <person name="Berlin A.M."/>
            <person name="Chapman S.B."/>
            <person name="Dewar J."/>
            <person name="Goldberg J."/>
            <person name="Griggs A."/>
            <person name="Gujja S."/>
            <person name="Hansen M."/>
            <person name="Howarth C."/>
            <person name="Imamovic A."/>
            <person name="Larimer J."/>
            <person name="McCowan C."/>
            <person name="Murphy C."/>
            <person name="Neiman D."/>
            <person name="Pearson M."/>
            <person name="Priest M."/>
            <person name="Roberts A."/>
            <person name="Saif S."/>
            <person name="Shea T."/>
            <person name="Sisk P."/>
            <person name="Sykes S."/>
            <person name="Wortman J."/>
            <person name="Nusbaum C."/>
            <person name="Birren B."/>
        </authorList>
    </citation>
    <scope>NUCLEOTIDE SEQUENCE [LARGE SCALE GENOMIC DNA]</scope>
    <source>
        <strain evidence="2 3">ATCC BAA-1240</strain>
    </source>
</reference>
<dbReference type="AlphaFoldDB" id="R3WPP6"/>
<dbReference type="PATRIC" id="fig|1158612.3.peg.768"/>
<sequence length="276" mass="31680">MVKFEGFGRDKAKRFIYIIVIIGSISVCILGIRSNINKEYQRKVDYAKSTIKSESAKIKRLDKQVKQLYREDQEDFLMEPIDEEKLKSIERDIRTLKKEAVDFGLKDEDFSSNFVEVIQGEKELSTKIEDFNRKRTIQKQISELLVKAPVDWTANSPNIVINETASTATISQIRNEVSKSENNWTKAMSALLDEMDTQVKQYTELRRTIEAMIQDGALTSSMTVETFFLAISQLELVKNETLRQELANQLDIIDSLLKKQALGEVVTNQEEVLPSE</sequence>
<keyword evidence="3" id="KW-1185">Reference proteome</keyword>
<protein>
    <submittedName>
        <fullName evidence="2">Uncharacterized protein</fullName>
    </submittedName>
</protein>
<evidence type="ECO:0000313" key="2">
    <source>
        <dbReference type="EMBL" id="EOL49382.1"/>
    </source>
</evidence>
<keyword evidence="1" id="KW-0472">Membrane</keyword>
<dbReference type="STRING" id="317735.RU98_GL001086"/>
<proteinExistence type="predicted"/>
<dbReference type="Proteomes" id="UP000013840">
    <property type="component" value="Unassembled WGS sequence"/>
</dbReference>
<keyword evidence="1" id="KW-0812">Transmembrane</keyword>
<evidence type="ECO:0000313" key="3">
    <source>
        <dbReference type="Proteomes" id="UP000013840"/>
    </source>
</evidence>
<organism evidence="2 3">
    <name type="scientific">Enterococcus caccae ATCC BAA-1240</name>
    <dbReference type="NCBI Taxonomy" id="1158612"/>
    <lineage>
        <taxon>Bacteria</taxon>
        <taxon>Bacillati</taxon>
        <taxon>Bacillota</taxon>
        <taxon>Bacilli</taxon>
        <taxon>Lactobacillales</taxon>
        <taxon>Enterococcaceae</taxon>
        <taxon>Enterococcus</taxon>
    </lineage>
</organism>
<evidence type="ECO:0000256" key="1">
    <source>
        <dbReference type="SAM" id="Phobius"/>
    </source>
</evidence>
<name>R3WPP6_9ENTE</name>
<feature type="transmembrane region" description="Helical" evidence="1">
    <location>
        <begin position="15"/>
        <end position="32"/>
    </location>
</feature>
<dbReference type="RefSeq" id="WP_010770940.1">
    <property type="nucleotide sequence ID" value="NZ_KB946332.1"/>
</dbReference>
<keyword evidence="1" id="KW-1133">Transmembrane helix</keyword>
<dbReference type="eggNOG" id="ENOG503403H">
    <property type="taxonomic scope" value="Bacteria"/>
</dbReference>
<gene>
    <name evidence="2" type="ORF">UC7_00759</name>
</gene>
<accession>R3WPP6</accession>
<dbReference type="EMBL" id="AJAU01000008">
    <property type="protein sequence ID" value="EOL49382.1"/>
    <property type="molecule type" value="Genomic_DNA"/>
</dbReference>
<dbReference type="OrthoDB" id="2194564at2"/>
<comment type="caution">
    <text evidence="2">The sequence shown here is derived from an EMBL/GenBank/DDBJ whole genome shotgun (WGS) entry which is preliminary data.</text>
</comment>